<feature type="coiled-coil region" evidence="1">
    <location>
        <begin position="42"/>
        <end position="69"/>
    </location>
</feature>
<dbReference type="AlphaFoldDB" id="A0A2J6Q8T7"/>
<dbReference type="Proteomes" id="UP000235672">
    <property type="component" value="Unassembled WGS sequence"/>
</dbReference>
<gene>
    <name evidence="2" type="ORF">NA56DRAFT_747922</name>
</gene>
<reference evidence="2 3" key="1">
    <citation type="submission" date="2016-05" db="EMBL/GenBank/DDBJ databases">
        <title>A degradative enzymes factory behind the ericoid mycorrhizal symbiosis.</title>
        <authorList>
            <consortium name="DOE Joint Genome Institute"/>
            <person name="Martino E."/>
            <person name="Morin E."/>
            <person name="Grelet G."/>
            <person name="Kuo A."/>
            <person name="Kohler A."/>
            <person name="Daghino S."/>
            <person name="Barry K."/>
            <person name="Choi C."/>
            <person name="Cichocki N."/>
            <person name="Clum A."/>
            <person name="Copeland A."/>
            <person name="Hainaut M."/>
            <person name="Haridas S."/>
            <person name="Labutti K."/>
            <person name="Lindquist E."/>
            <person name="Lipzen A."/>
            <person name="Khouja H.-R."/>
            <person name="Murat C."/>
            <person name="Ohm R."/>
            <person name="Olson A."/>
            <person name="Spatafora J."/>
            <person name="Veneault-Fourrey C."/>
            <person name="Henrissat B."/>
            <person name="Grigoriev I."/>
            <person name="Martin F."/>
            <person name="Perotto S."/>
        </authorList>
    </citation>
    <scope>NUCLEOTIDE SEQUENCE [LARGE SCALE GENOMIC DNA]</scope>
    <source>
        <strain evidence="2 3">UAMH 7357</strain>
    </source>
</reference>
<name>A0A2J6Q8T7_9HELO</name>
<proteinExistence type="predicted"/>
<keyword evidence="3" id="KW-1185">Reference proteome</keyword>
<dbReference type="EMBL" id="KZ613477">
    <property type="protein sequence ID" value="PMD22678.1"/>
    <property type="molecule type" value="Genomic_DNA"/>
</dbReference>
<sequence>MPQSRVMRHGDLMISLPISELEVKPLDITQKKLPPTPKTNRISVLEDQIEMLKRENQSLRDQVDIWVHQVARDRQVAEASKNLAKEALSSSRQTQAAVVNMKRIEREANKEWEAYITQGDTGRLGSFI</sequence>
<organism evidence="2 3">
    <name type="scientific">Hyaloscypha hepaticicola</name>
    <dbReference type="NCBI Taxonomy" id="2082293"/>
    <lineage>
        <taxon>Eukaryota</taxon>
        <taxon>Fungi</taxon>
        <taxon>Dikarya</taxon>
        <taxon>Ascomycota</taxon>
        <taxon>Pezizomycotina</taxon>
        <taxon>Leotiomycetes</taxon>
        <taxon>Helotiales</taxon>
        <taxon>Hyaloscyphaceae</taxon>
        <taxon>Hyaloscypha</taxon>
    </lineage>
</organism>
<keyword evidence="1" id="KW-0175">Coiled coil</keyword>
<evidence type="ECO:0000256" key="1">
    <source>
        <dbReference type="SAM" id="Coils"/>
    </source>
</evidence>
<protein>
    <submittedName>
        <fullName evidence="2">Uncharacterized protein</fullName>
    </submittedName>
</protein>
<accession>A0A2J6Q8T7</accession>
<evidence type="ECO:0000313" key="2">
    <source>
        <dbReference type="EMBL" id="PMD22678.1"/>
    </source>
</evidence>
<evidence type="ECO:0000313" key="3">
    <source>
        <dbReference type="Proteomes" id="UP000235672"/>
    </source>
</evidence>